<dbReference type="OrthoDB" id="37537at2759"/>
<evidence type="ECO:0000313" key="4">
    <source>
        <dbReference type="Proteomes" id="UP000000707"/>
    </source>
</evidence>
<keyword evidence="1" id="KW-0560">Oxidoreductase</keyword>
<evidence type="ECO:0000256" key="1">
    <source>
        <dbReference type="ARBA" id="ARBA00023002"/>
    </source>
</evidence>
<keyword evidence="4" id="KW-1185">Reference proteome</keyword>
<dbReference type="GO" id="GO:0005737">
    <property type="term" value="C:cytoplasm"/>
    <property type="evidence" value="ECO:0007669"/>
    <property type="project" value="TreeGrafter"/>
</dbReference>
<dbReference type="AlphaFoldDB" id="G3AVY4"/>
<dbReference type="HOGENOM" id="CLU_023205_2_1_1"/>
<accession>G3AVY4</accession>
<dbReference type="InterPro" id="IPR023210">
    <property type="entry name" value="NADP_OxRdtase_dom"/>
</dbReference>
<dbReference type="GeneID" id="18246342"/>
<dbReference type="Pfam" id="PF00248">
    <property type="entry name" value="Aldo_ket_red"/>
    <property type="match status" value="1"/>
</dbReference>
<dbReference type="Gene3D" id="3.20.20.100">
    <property type="entry name" value="NADP-dependent oxidoreductase domain"/>
    <property type="match status" value="1"/>
</dbReference>
<sequence length="340" mass="37760">MEPVPITTKGFGTMSLTGTATPQPLDKSVATLKHVKDTYGVKFLDCGEFYQFNPEFHNLKLAKIFCEQEQDKDIVICVKGAFKVPSMVPDASPENLNKCIDETISYFKDLKVKPKIIYEAARVDKNYTVEDVTSRIYERVKAGDIDGVALSEVSAESIKKAASVAPISAIEVEFSLFSEDILKNGVLAEASKHQIPILAYSPVGRGLLTNYAAEHPDYLSTLSEHDFKRTYDWFQPGNFEKNKGRLTALYNFAKSKNLTLERLALSYLESLSGLENFLGIPKVTKIIPIPSGSTPEKVDRNYKGLVKLSREDVVAVNKILEEHPVYGVRYNAHASALLNG</sequence>
<protein>
    <submittedName>
        <fullName evidence="3">Aldo/keto reductase</fullName>
    </submittedName>
</protein>
<name>G3AVY4_CANTC</name>
<dbReference type="PANTHER" id="PTHR43625">
    <property type="entry name" value="AFLATOXIN B1 ALDEHYDE REDUCTASE"/>
    <property type="match status" value="1"/>
</dbReference>
<dbReference type="STRING" id="590646.G3AVY4"/>
<gene>
    <name evidence="3" type="ORF">CANTEDRAFT_112068</name>
</gene>
<dbReference type="InterPro" id="IPR036812">
    <property type="entry name" value="NAD(P)_OxRdtase_dom_sf"/>
</dbReference>
<organism evidence="4">
    <name type="scientific">Candida tenuis (strain ATCC 10573 / BCRC 21748 / CBS 615 / JCM 9827 / NBRC 10315 / NRRL Y-1498 / VKM Y-70)</name>
    <name type="common">Yeast</name>
    <name type="synonym">Yamadazyma tenuis</name>
    <dbReference type="NCBI Taxonomy" id="590646"/>
    <lineage>
        <taxon>Eukaryota</taxon>
        <taxon>Fungi</taxon>
        <taxon>Dikarya</taxon>
        <taxon>Ascomycota</taxon>
        <taxon>Saccharomycotina</taxon>
        <taxon>Pichiomycetes</taxon>
        <taxon>Debaryomycetaceae</taxon>
        <taxon>Yamadazyma</taxon>
    </lineage>
</organism>
<dbReference type="InterPro" id="IPR050791">
    <property type="entry name" value="Aldo-Keto_reductase"/>
</dbReference>
<reference evidence="3 4" key="1">
    <citation type="journal article" date="2011" name="Proc. Natl. Acad. Sci. U.S.A.">
        <title>Comparative genomics of xylose-fermenting fungi for enhanced biofuel production.</title>
        <authorList>
            <person name="Wohlbach D.J."/>
            <person name="Kuo A."/>
            <person name="Sato T.K."/>
            <person name="Potts K.M."/>
            <person name="Salamov A.A."/>
            <person name="LaButti K.M."/>
            <person name="Sun H."/>
            <person name="Clum A."/>
            <person name="Pangilinan J.L."/>
            <person name="Lindquist E.A."/>
            <person name="Lucas S."/>
            <person name="Lapidus A."/>
            <person name="Jin M."/>
            <person name="Gunawan C."/>
            <person name="Balan V."/>
            <person name="Dale B.E."/>
            <person name="Jeffries T.W."/>
            <person name="Zinkel R."/>
            <person name="Barry K.W."/>
            <person name="Grigoriev I.V."/>
            <person name="Gasch A.P."/>
        </authorList>
    </citation>
    <scope>NUCLEOTIDE SEQUENCE [LARGE SCALE GENOMIC DNA]</scope>
    <source>
        <strain evidence="4">ATCC 10573 / BCRC 21748 / CBS 615 / JCM 9827 / NBRC 10315 / NRRL Y-1498 / VKM Y-70</strain>
    </source>
</reference>
<feature type="domain" description="NADP-dependent oxidoreductase" evidence="2">
    <location>
        <begin position="10"/>
        <end position="320"/>
    </location>
</feature>
<dbReference type="Proteomes" id="UP000000707">
    <property type="component" value="Unassembled WGS sequence"/>
</dbReference>
<dbReference type="KEGG" id="cten:18246342"/>
<proteinExistence type="predicted"/>
<evidence type="ECO:0000259" key="2">
    <source>
        <dbReference type="Pfam" id="PF00248"/>
    </source>
</evidence>
<dbReference type="EMBL" id="GL996507">
    <property type="protein sequence ID" value="EGV66899.1"/>
    <property type="molecule type" value="Genomic_DNA"/>
</dbReference>
<dbReference type="GO" id="GO:0016491">
    <property type="term" value="F:oxidoreductase activity"/>
    <property type="evidence" value="ECO:0007669"/>
    <property type="project" value="UniProtKB-KW"/>
</dbReference>
<dbReference type="PANTHER" id="PTHR43625:SF78">
    <property type="entry name" value="PYRIDOXAL REDUCTASE-RELATED"/>
    <property type="match status" value="1"/>
</dbReference>
<evidence type="ECO:0000313" key="3">
    <source>
        <dbReference type="EMBL" id="EGV66899.1"/>
    </source>
</evidence>
<dbReference type="eggNOG" id="KOG1575">
    <property type="taxonomic scope" value="Eukaryota"/>
</dbReference>
<dbReference type="SUPFAM" id="SSF51430">
    <property type="entry name" value="NAD(P)-linked oxidoreductase"/>
    <property type="match status" value="1"/>
</dbReference>